<gene>
    <name evidence="2" type="ORF">SAMN05443248_6229</name>
</gene>
<evidence type="ECO:0000313" key="3">
    <source>
        <dbReference type="Proteomes" id="UP000189796"/>
    </source>
</evidence>
<name>A0A1M5VX17_9BRAD</name>
<accession>A0A1M5VX17</accession>
<evidence type="ECO:0000313" key="2">
    <source>
        <dbReference type="EMBL" id="SHH79832.1"/>
    </source>
</evidence>
<reference evidence="2 3" key="1">
    <citation type="submission" date="2016-11" db="EMBL/GenBank/DDBJ databases">
        <authorList>
            <person name="Jaros S."/>
            <person name="Januszkiewicz K."/>
            <person name="Wedrychowicz H."/>
        </authorList>
    </citation>
    <scope>NUCLEOTIDE SEQUENCE [LARGE SCALE GENOMIC DNA]</scope>
    <source>
        <strain evidence="2 3">GAS138</strain>
    </source>
</reference>
<dbReference type="AlphaFoldDB" id="A0A1M5VX17"/>
<feature type="region of interest" description="Disordered" evidence="1">
    <location>
        <begin position="42"/>
        <end position="66"/>
    </location>
</feature>
<organism evidence="2 3">
    <name type="scientific">Bradyrhizobium erythrophlei</name>
    <dbReference type="NCBI Taxonomy" id="1437360"/>
    <lineage>
        <taxon>Bacteria</taxon>
        <taxon>Pseudomonadati</taxon>
        <taxon>Pseudomonadota</taxon>
        <taxon>Alphaproteobacteria</taxon>
        <taxon>Hyphomicrobiales</taxon>
        <taxon>Nitrobacteraceae</taxon>
        <taxon>Bradyrhizobium</taxon>
    </lineage>
</organism>
<dbReference type="EMBL" id="LT670817">
    <property type="protein sequence ID" value="SHH79832.1"/>
    <property type="molecule type" value="Genomic_DNA"/>
</dbReference>
<protein>
    <submittedName>
        <fullName evidence="2">Uncharacterized protein</fullName>
    </submittedName>
</protein>
<proteinExistence type="predicted"/>
<dbReference type="Proteomes" id="UP000189796">
    <property type="component" value="Chromosome I"/>
</dbReference>
<sequence length="66" mass="7282">MFKQQNENAHRRTCTCYFERVQHGRHAEAAGDVTLLKMTRGARAHHPEASATEMKKAANSGGSTVV</sequence>
<evidence type="ECO:0000256" key="1">
    <source>
        <dbReference type="SAM" id="MobiDB-lite"/>
    </source>
</evidence>
<feature type="compositionally biased region" description="Basic and acidic residues" evidence="1">
    <location>
        <begin position="45"/>
        <end position="56"/>
    </location>
</feature>